<accession>A0ABN7AW35</accession>
<evidence type="ECO:0000313" key="1">
    <source>
        <dbReference type="EMBL" id="BES96158.1"/>
    </source>
</evidence>
<dbReference type="EMBL" id="AP028915">
    <property type="protein sequence ID" value="BES96158.1"/>
    <property type="molecule type" value="Genomic_DNA"/>
</dbReference>
<reference evidence="1 2" key="1">
    <citation type="submission" date="2023-09" db="EMBL/GenBank/DDBJ databases">
        <title>Nesidiocoris tenuis whole genome shotgun sequence.</title>
        <authorList>
            <person name="Shibata T."/>
            <person name="Shimoda M."/>
            <person name="Kobayashi T."/>
            <person name="Uehara T."/>
        </authorList>
    </citation>
    <scope>NUCLEOTIDE SEQUENCE [LARGE SCALE GENOMIC DNA]</scope>
    <source>
        <strain evidence="1 2">Japan</strain>
    </source>
</reference>
<proteinExistence type="predicted"/>
<organism evidence="1 2">
    <name type="scientific">Nesidiocoris tenuis</name>
    <dbReference type="NCBI Taxonomy" id="355587"/>
    <lineage>
        <taxon>Eukaryota</taxon>
        <taxon>Metazoa</taxon>
        <taxon>Ecdysozoa</taxon>
        <taxon>Arthropoda</taxon>
        <taxon>Hexapoda</taxon>
        <taxon>Insecta</taxon>
        <taxon>Pterygota</taxon>
        <taxon>Neoptera</taxon>
        <taxon>Paraneoptera</taxon>
        <taxon>Hemiptera</taxon>
        <taxon>Heteroptera</taxon>
        <taxon>Panheteroptera</taxon>
        <taxon>Cimicomorpha</taxon>
        <taxon>Miridae</taxon>
        <taxon>Dicyphina</taxon>
        <taxon>Nesidiocoris</taxon>
    </lineage>
</organism>
<sequence>MSQWTVERLGQAGIAGAASTRGIWRLRDDEGSSLGERWKWQTKWRGLSWDRGSSAIETAKVRLCGEQFHSSQKVSSITVGQHCFPRILFATDFADIFAFILDLSAYTKLANRALNMRLEG</sequence>
<keyword evidence="2" id="KW-1185">Reference proteome</keyword>
<protein>
    <submittedName>
        <fullName evidence="1">Uncharacterized protein</fullName>
    </submittedName>
</protein>
<dbReference type="Proteomes" id="UP001307889">
    <property type="component" value="Chromosome 7"/>
</dbReference>
<name>A0ABN7AW35_9HEMI</name>
<gene>
    <name evidence="1" type="ORF">NTJ_08968</name>
</gene>
<evidence type="ECO:0000313" key="2">
    <source>
        <dbReference type="Proteomes" id="UP001307889"/>
    </source>
</evidence>